<comment type="caution">
    <text evidence="5">The sequence shown here is derived from an EMBL/GenBank/DDBJ whole genome shotgun (WGS) entry which is preliminary data.</text>
</comment>
<gene>
    <name evidence="5" type="ORF">D0911_00990</name>
</gene>
<evidence type="ECO:0000256" key="3">
    <source>
        <dbReference type="SAM" id="Phobius"/>
    </source>
</evidence>
<feature type="domain" description="FimV N-terminal" evidence="4">
    <location>
        <begin position="25"/>
        <end position="132"/>
    </location>
</feature>
<sequence length="680" mass="73724">MGKLNIPLILSISLVMVMASEVRALGLGEANLDSKLGQPLFARIPILNAAGLGSESLRVALKSVTDEGTGVEVASIDTRAISVVGEVADDGSGTIFLRSDSPINEPFLHFLLKVRWPGGELSRTYTLLLDLPEKVIETPVVTAAPSELANEGSVSSALATSRQRVLDYPAAGQTISADTLFYSSVRGDSLWSIAKRVARAKGGTSAMWMERIYQNNPTAFIRNQRNLLKERVTLDLFESIVPVESAVAEVSQKPKPVREQELHSASVDKPGSSLLESQPAIIRREGEEAAASLDEEQTIVLTEKQFLQQNLTEVRMQVAEVSSSIAEMTSKLAALQAQLEALNSEYASLGDEGAMQMPSEVVPAPLTLDTGITAGGEALVIDNDLRSDLNEPTVVNDTEDGVFGVDPLLADANVSDEETAGTTVEISGSGDTRSWLWLWWLLPLTALVLLLLRYRQRESTQYNIDSLGGEDLSDVNAAVAAKAKAERVTSKDHFNDIFTALDSKSIGVRKASGITNDQTYSSEGNKLDVFAEPPVTNTSLADIDDDFFADLDEDALDARGDLHDESEFLGLDIPELDDSWLKSGGSKKGDSIARASACIEMGDYLGARQILENDIVNNDGIELKMQLLDVYAHCGDSEEFEELVLQIEFASPSDEILLEIDVLRDLLQKNSKYLDEDRAD</sequence>
<evidence type="ECO:0000313" key="5">
    <source>
        <dbReference type="EMBL" id="RNL67639.1"/>
    </source>
</evidence>
<feature type="region of interest" description="Disordered" evidence="2">
    <location>
        <begin position="252"/>
        <end position="271"/>
    </location>
</feature>
<evidence type="ECO:0000256" key="2">
    <source>
        <dbReference type="SAM" id="MobiDB-lite"/>
    </source>
</evidence>
<name>A0ABX9W7V5_9GAMM</name>
<proteinExistence type="predicted"/>
<evidence type="ECO:0000313" key="6">
    <source>
        <dbReference type="Proteomes" id="UP000274695"/>
    </source>
</evidence>
<evidence type="ECO:0000256" key="1">
    <source>
        <dbReference type="SAM" id="Coils"/>
    </source>
</evidence>
<organism evidence="5 6">
    <name type="scientific">Zhongshania marina</name>
    <dbReference type="NCBI Taxonomy" id="2304603"/>
    <lineage>
        <taxon>Bacteria</taxon>
        <taxon>Pseudomonadati</taxon>
        <taxon>Pseudomonadota</taxon>
        <taxon>Gammaproteobacteria</taxon>
        <taxon>Cellvibrionales</taxon>
        <taxon>Spongiibacteraceae</taxon>
        <taxon>Zhongshania</taxon>
    </lineage>
</organism>
<protein>
    <recommendedName>
        <fullName evidence="4">FimV N-terminal domain-containing protein</fullName>
    </recommendedName>
</protein>
<accession>A0ABX9W7V5</accession>
<dbReference type="InterPro" id="IPR057840">
    <property type="entry name" value="FimV_N"/>
</dbReference>
<keyword evidence="3" id="KW-0812">Transmembrane</keyword>
<dbReference type="Pfam" id="PF25800">
    <property type="entry name" value="FimV_N"/>
    <property type="match status" value="1"/>
</dbReference>
<feature type="transmembrane region" description="Helical" evidence="3">
    <location>
        <begin position="435"/>
        <end position="452"/>
    </location>
</feature>
<keyword evidence="1" id="KW-0175">Coiled coil</keyword>
<keyword evidence="3" id="KW-0472">Membrane</keyword>
<dbReference type="EMBL" id="RHGB01000001">
    <property type="protein sequence ID" value="RNL67639.1"/>
    <property type="molecule type" value="Genomic_DNA"/>
</dbReference>
<evidence type="ECO:0000259" key="4">
    <source>
        <dbReference type="Pfam" id="PF25800"/>
    </source>
</evidence>
<feature type="coiled-coil region" evidence="1">
    <location>
        <begin position="318"/>
        <end position="352"/>
    </location>
</feature>
<dbReference type="RefSeq" id="WP_123181125.1">
    <property type="nucleotide sequence ID" value="NZ_RHGB01000001.1"/>
</dbReference>
<keyword evidence="6" id="KW-1185">Reference proteome</keyword>
<reference evidence="5 6" key="1">
    <citation type="submission" date="2018-10" db="EMBL/GenBank/DDBJ databases">
        <title>Draft genome sequence of Zhongshania sp. DSW25-10.</title>
        <authorList>
            <person name="Oh J."/>
        </authorList>
    </citation>
    <scope>NUCLEOTIDE SEQUENCE [LARGE SCALE GENOMIC DNA]</scope>
    <source>
        <strain evidence="5 6">DSW25-10</strain>
    </source>
</reference>
<dbReference type="Proteomes" id="UP000274695">
    <property type="component" value="Unassembled WGS sequence"/>
</dbReference>
<keyword evidence="3" id="KW-1133">Transmembrane helix</keyword>